<keyword evidence="3" id="KW-1185">Reference proteome</keyword>
<sequence length="113" mass="12190">MRALEARGAAHQSRDFAPRPRRPVTNANPNTIVANATHNGPTRGCENAGKLRAYERGRVAMYETAAACLVLPALSRARPPTSISLAETGVEYVNFHVMCSVPTGLWPAPQHTV</sequence>
<feature type="region of interest" description="Disordered" evidence="1">
    <location>
        <begin position="1"/>
        <end position="43"/>
    </location>
</feature>
<protein>
    <submittedName>
        <fullName evidence="2">Uncharacterized protein</fullName>
    </submittedName>
</protein>
<feature type="non-terminal residue" evidence="2">
    <location>
        <position position="113"/>
    </location>
</feature>
<organism evidence="2 3">
    <name type="scientific">Iphiclides podalirius</name>
    <name type="common">scarce swallowtail</name>
    <dbReference type="NCBI Taxonomy" id="110791"/>
    <lineage>
        <taxon>Eukaryota</taxon>
        <taxon>Metazoa</taxon>
        <taxon>Ecdysozoa</taxon>
        <taxon>Arthropoda</taxon>
        <taxon>Hexapoda</taxon>
        <taxon>Insecta</taxon>
        <taxon>Pterygota</taxon>
        <taxon>Neoptera</taxon>
        <taxon>Endopterygota</taxon>
        <taxon>Lepidoptera</taxon>
        <taxon>Glossata</taxon>
        <taxon>Ditrysia</taxon>
        <taxon>Papilionoidea</taxon>
        <taxon>Papilionidae</taxon>
        <taxon>Papilioninae</taxon>
        <taxon>Iphiclides</taxon>
    </lineage>
</organism>
<dbReference type="Proteomes" id="UP000837857">
    <property type="component" value="Chromosome 4"/>
</dbReference>
<gene>
    <name evidence="2" type="ORF">IPOD504_LOCUS13703</name>
</gene>
<evidence type="ECO:0000256" key="1">
    <source>
        <dbReference type="SAM" id="MobiDB-lite"/>
    </source>
</evidence>
<feature type="compositionally biased region" description="Polar residues" evidence="1">
    <location>
        <begin position="25"/>
        <end position="40"/>
    </location>
</feature>
<name>A0ABN8IW58_9NEOP</name>
<evidence type="ECO:0000313" key="3">
    <source>
        <dbReference type="Proteomes" id="UP000837857"/>
    </source>
</evidence>
<evidence type="ECO:0000313" key="2">
    <source>
        <dbReference type="EMBL" id="CAH2067051.1"/>
    </source>
</evidence>
<proteinExistence type="predicted"/>
<accession>A0ABN8IW58</accession>
<dbReference type="EMBL" id="OW152816">
    <property type="protein sequence ID" value="CAH2067051.1"/>
    <property type="molecule type" value="Genomic_DNA"/>
</dbReference>
<reference evidence="2" key="1">
    <citation type="submission" date="2022-03" db="EMBL/GenBank/DDBJ databases">
        <authorList>
            <person name="Martin H S."/>
        </authorList>
    </citation>
    <scope>NUCLEOTIDE SEQUENCE</scope>
</reference>